<organism evidence="1 2">
    <name type="scientific">Nephila pilipes</name>
    <name type="common">Giant wood spider</name>
    <name type="synonym">Nephila maculata</name>
    <dbReference type="NCBI Taxonomy" id="299642"/>
    <lineage>
        <taxon>Eukaryota</taxon>
        <taxon>Metazoa</taxon>
        <taxon>Ecdysozoa</taxon>
        <taxon>Arthropoda</taxon>
        <taxon>Chelicerata</taxon>
        <taxon>Arachnida</taxon>
        <taxon>Araneae</taxon>
        <taxon>Araneomorphae</taxon>
        <taxon>Entelegynae</taxon>
        <taxon>Araneoidea</taxon>
        <taxon>Nephilidae</taxon>
        <taxon>Nephila</taxon>
    </lineage>
</organism>
<evidence type="ECO:0000313" key="2">
    <source>
        <dbReference type="Proteomes" id="UP000887013"/>
    </source>
</evidence>
<accession>A0A8X6QN50</accession>
<gene>
    <name evidence="1" type="primary">AVEN_14978_1</name>
    <name evidence="1" type="ORF">NPIL_431741</name>
</gene>
<evidence type="ECO:0000313" key="1">
    <source>
        <dbReference type="EMBL" id="GFU35607.1"/>
    </source>
</evidence>
<comment type="caution">
    <text evidence="1">The sequence shown here is derived from an EMBL/GenBank/DDBJ whole genome shotgun (WGS) entry which is preliminary data.</text>
</comment>
<keyword evidence="2" id="KW-1185">Reference proteome</keyword>
<protein>
    <submittedName>
        <fullName evidence="1">Uncharacterized protein</fullName>
    </submittedName>
</protein>
<dbReference type="OrthoDB" id="6425971at2759"/>
<reference evidence="1" key="1">
    <citation type="submission" date="2020-08" db="EMBL/GenBank/DDBJ databases">
        <title>Multicomponent nature underlies the extraordinary mechanical properties of spider dragline silk.</title>
        <authorList>
            <person name="Kono N."/>
            <person name="Nakamura H."/>
            <person name="Mori M."/>
            <person name="Yoshida Y."/>
            <person name="Ohtoshi R."/>
            <person name="Malay A.D."/>
            <person name="Moran D.A.P."/>
            <person name="Tomita M."/>
            <person name="Numata K."/>
            <person name="Arakawa K."/>
        </authorList>
    </citation>
    <scope>NUCLEOTIDE SEQUENCE</scope>
</reference>
<dbReference type="Proteomes" id="UP000887013">
    <property type="component" value="Unassembled WGS sequence"/>
</dbReference>
<proteinExistence type="predicted"/>
<dbReference type="AlphaFoldDB" id="A0A8X6QN50"/>
<dbReference type="EMBL" id="BMAW01034519">
    <property type="protein sequence ID" value="GFU35607.1"/>
    <property type="molecule type" value="Genomic_DNA"/>
</dbReference>
<sequence>MLEPWIRSCSSREKASLGTRTDILSKTALSGQRYQSECPLHNTLSKQQRSISNWLFWLTMFPHRSKFSMDAYKKAKAEKYQFLLVDCFPTTDEELRLRQSLFPDDRGINWVFVPE</sequence>
<name>A0A8X6QN50_NEPPI</name>